<dbReference type="PANTHER" id="PTHR30435">
    <property type="entry name" value="FLAGELLAR PROTEIN"/>
    <property type="match status" value="1"/>
</dbReference>
<evidence type="ECO:0000313" key="11">
    <source>
        <dbReference type="Proteomes" id="UP000317155"/>
    </source>
</evidence>
<evidence type="ECO:0000256" key="4">
    <source>
        <dbReference type="ARBA" id="ARBA00023143"/>
    </source>
</evidence>
<keyword evidence="11" id="KW-1185">Reference proteome</keyword>
<dbReference type="Pfam" id="PF07559">
    <property type="entry name" value="FlgE_D2"/>
    <property type="match status" value="1"/>
</dbReference>
<evidence type="ECO:0000256" key="5">
    <source>
        <dbReference type="RuleBase" id="RU362116"/>
    </source>
</evidence>
<sequence>MGILSSLYSGVSGLSTNGNALSVIGNNISNSNTIGFKSGRSVFSDLLSSSISASGGISQVGRGAGMSTVDNIFTQGTFENTAKNTDLAIEGEGFFIVRDPNTNTDSYTRAGAFRWDAEGYLVSPEGYRAIGYALNEAGNVSGDLTEIKVDTTTLSPPKATENVTFTTNLDAASQYPAPIIGKFVGVGRTLDTTAAGATDFSDPDGVLTINGMTLDIAGGGTYNQGSALEISTAIDSVAGINAEGIVIPGSINLSEVADKSSTGWTIPAGLTINGVSLAGAIPATVDRASYDVALVNHFNSLLNPVGVRASVDANTHSLTLTSMDGSNIQVINSADMSSSILSLNGALRKTVFSGLEIQAKGTDIGELTIDAGTNSTYGLVFNTGTSGRDAGFDITAPEATSNYANSVTIYDSLGNPHQTTVYFSKLNPATNPLQWEYNITVNAAELNLTPAQTGPYLISSGVLRFLDDGTLDPDFPSGLTTSPNDLAWNNNSDPTVQLNIDFNTTQWSNASVVISQDQDGFGTGTVAQLSLDNEGNILGNYSNGVPRSLYRISLAKFSNAAGLTKTGNNMYQTSGTSGSPIVGTVGSGIGQIFTNSLEQSNVDLAAEFVSMITTQRGFQANSKIITTTDEMLNELINLKR</sequence>
<keyword evidence="10" id="KW-0969">Cilium</keyword>
<dbReference type="InterPro" id="IPR001444">
    <property type="entry name" value="Flag_bb_rod_N"/>
</dbReference>
<comment type="subcellular location">
    <subcellularLocation>
        <location evidence="1 5">Bacterial flagellum basal body</location>
    </subcellularLocation>
</comment>
<accession>A0A550JIN9</accession>
<gene>
    <name evidence="10" type="ORF">FL622_03090</name>
</gene>
<dbReference type="PROSITE" id="PS00588">
    <property type="entry name" value="FLAGELLA_BB_ROD"/>
    <property type="match status" value="1"/>
</dbReference>
<dbReference type="Gene3D" id="2.60.98.20">
    <property type="entry name" value="Flagellar hook protein FlgE"/>
    <property type="match status" value="1"/>
</dbReference>
<dbReference type="InterPro" id="IPR037925">
    <property type="entry name" value="FlgE/F/G-like"/>
</dbReference>
<evidence type="ECO:0000256" key="3">
    <source>
        <dbReference type="ARBA" id="ARBA00019015"/>
    </source>
</evidence>
<evidence type="ECO:0000313" key="10">
    <source>
        <dbReference type="EMBL" id="TRO83082.1"/>
    </source>
</evidence>
<evidence type="ECO:0000259" key="6">
    <source>
        <dbReference type="Pfam" id="PF00460"/>
    </source>
</evidence>
<dbReference type="Pfam" id="PF00460">
    <property type="entry name" value="Flg_bb_rod"/>
    <property type="match status" value="1"/>
</dbReference>
<evidence type="ECO:0000259" key="8">
    <source>
        <dbReference type="Pfam" id="PF07559"/>
    </source>
</evidence>
<dbReference type="GO" id="GO:0005829">
    <property type="term" value="C:cytosol"/>
    <property type="evidence" value="ECO:0007669"/>
    <property type="project" value="TreeGrafter"/>
</dbReference>
<comment type="function">
    <text evidence="5">A flexible structure which links the flagellar filament to the drive apparatus in the basal body.</text>
</comment>
<evidence type="ECO:0000256" key="1">
    <source>
        <dbReference type="ARBA" id="ARBA00004117"/>
    </source>
</evidence>
<name>A0A550JIN9_9BACT</name>
<feature type="domain" description="Flagellar hook protein FlgE D2" evidence="8">
    <location>
        <begin position="389"/>
        <end position="521"/>
    </location>
</feature>
<feature type="domain" description="Flagellar basal body rod protein N-terminal" evidence="6">
    <location>
        <begin position="7"/>
        <end position="37"/>
    </location>
</feature>
<dbReference type="AlphaFoldDB" id="A0A550JIN9"/>
<dbReference type="RefSeq" id="WP_092055491.1">
    <property type="nucleotide sequence ID" value="NZ_FOJJ01000012.1"/>
</dbReference>
<dbReference type="OrthoDB" id="9804559at2"/>
<dbReference type="Proteomes" id="UP000317155">
    <property type="component" value="Unassembled WGS sequence"/>
</dbReference>
<dbReference type="Pfam" id="PF22692">
    <property type="entry name" value="LlgE_F_G_D1"/>
    <property type="match status" value="1"/>
</dbReference>
<protein>
    <recommendedName>
        <fullName evidence="3 5">Flagellar hook protein FlgE</fullName>
    </recommendedName>
</protein>
<evidence type="ECO:0000256" key="2">
    <source>
        <dbReference type="ARBA" id="ARBA00009677"/>
    </source>
</evidence>
<proteinExistence type="inferred from homology"/>
<dbReference type="NCBIfam" id="TIGR03506">
    <property type="entry name" value="FlgEFG_subfam"/>
    <property type="match status" value="2"/>
</dbReference>
<dbReference type="GO" id="GO:0009424">
    <property type="term" value="C:bacterial-type flagellum hook"/>
    <property type="evidence" value="ECO:0007669"/>
    <property type="project" value="TreeGrafter"/>
</dbReference>
<keyword evidence="10" id="KW-0966">Cell projection</keyword>
<feature type="domain" description="Flagellar basal-body/hook protein C-terminal" evidence="7">
    <location>
        <begin position="596"/>
        <end position="638"/>
    </location>
</feature>
<dbReference type="PANTHER" id="PTHR30435:SF1">
    <property type="entry name" value="FLAGELLAR HOOK PROTEIN FLGE"/>
    <property type="match status" value="1"/>
</dbReference>
<evidence type="ECO:0000259" key="7">
    <source>
        <dbReference type="Pfam" id="PF06429"/>
    </source>
</evidence>
<keyword evidence="4 5" id="KW-0975">Bacterial flagellum</keyword>
<comment type="caution">
    <text evidence="10">The sequence shown here is derived from an EMBL/GenBank/DDBJ whole genome shotgun (WGS) entry which is preliminary data.</text>
</comment>
<dbReference type="InterPro" id="IPR010930">
    <property type="entry name" value="Flg_bb/hook_C_dom"/>
</dbReference>
<dbReference type="Gene3D" id="3.30.70.2120">
    <property type="match status" value="1"/>
</dbReference>
<dbReference type="Pfam" id="PF06429">
    <property type="entry name" value="Flg_bbr_C"/>
    <property type="match status" value="1"/>
</dbReference>
<dbReference type="InterPro" id="IPR053967">
    <property type="entry name" value="LlgE_F_G-like_D1"/>
</dbReference>
<dbReference type="GO" id="GO:0071978">
    <property type="term" value="P:bacterial-type flagellum-dependent swarming motility"/>
    <property type="evidence" value="ECO:0007669"/>
    <property type="project" value="TreeGrafter"/>
</dbReference>
<evidence type="ECO:0000259" key="9">
    <source>
        <dbReference type="Pfam" id="PF22692"/>
    </source>
</evidence>
<reference evidence="10 11" key="1">
    <citation type="submission" date="2019-07" db="EMBL/GenBank/DDBJ databases">
        <title>Insights of Desulfuromonas acetexigens electromicrobiology.</title>
        <authorList>
            <person name="Katuri K."/>
            <person name="Sapireddy V."/>
            <person name="Shaw D.R."/>
            <person name="Saikaly P."/>
        </authorList>
    </citation>
    <scope>NUCLEOTIDE SEQUENCE [LARGE SCALE GENOMIC DNA]</scope>
    <source>
        <strain evidence="10 11">2873</strain>
    </source>
</reference>
<dbReference type="GO" id="GO:0009425">
    <property type="term" value="C:bacterial-type flagellum basal body"/>
    <property type="evidence" value="ECO:0007669"/>
    <property type="project" value="UniProtKB-SubCell"/>
</dbReference>
<dbReference type="SUPFAM" id="SSF117143">
    <property type="entry name" value="Flagellar hook protein flgE"/>
    <property type="match status" value="1"/>
</dbReference>
<dbReference type="InterPro" id="IPR020013">
    <property type="entry name" value="Flagellar_FlgE/F/G"/>
</dbReference>
<organism evidence="10 11">
    <name type="scientific">Trichloromonas acetexigens</name>
    <dbReference type="NCBI Taxonomy" id="38815"/>
    <lineage>
        <taxon>Bacteria</taxon>
        <taxon>Pseudomonadati</taxon>
        <taxon>Thermodesulfobacteriota</taxon>
        <taxon>Desulfuromonadia</taxon>
        <taxon>Desulfuromonadales</taxon>
        <taxon>Trichloromonadaceae</taxon>
        <taxon>Trichloromonas</taxon>
    </lineage>
</organism>
<keyword evidence="10" id="KW-0282">Flagellum</keyword>
<dbReference type="InterPro" id="IPR019776">
    <property type="entry name" value="Flagellar_basal_body_rod_CS"/>
</dbReference>
<comment type="similarity">
    <text evidence="2 5">Belongs to the flagella basal body rod proteins family.</text>
</comment>
<dbReference type="InterPro" id="IPR037058">
    <property type="entry name" value="Falgellar_hook_FlgE_sf"/>
</dbReference>
<feature type="domain" description="Flagellar hook protein FlgE/F/G-like D1" evidence="9">
    <location>
        <begin position="88"/>
        <end position="149"/>
    </location>
</feature>
<dbReference type="InterPro" id="IPR011491">
    <property type="entry name" value="FlgE_D2"/>
</dbReference>
<dbReference type="EMBL" id="VJVV01000002">
    <property type="protein sequence ID" value="TRO83082.1"/>
    <property type="molecule type" value="Genomic_DNA"/>
</dbReference>